<keyword evidence="1" id="KW-0378">Hydrolase</keyword>
<dbReference type="GO" id="GO:0016289">
    <property type="term" value="F:acyl-CoA hydrolase activity"/>
    <property type="evidence" value="ECO:0007669"/>
    <property type="project" value="UniProtKB-ARBA"/>
</dbReference>
<dbReference type="KEGG" id="dbc:MFMK1_002723"/>
<organism evidence="3 4">
    <name type="scientific">Metallumcola ferriviriculae</name>
    <dbReference type="NCBI Taxonomy" id="3039180"/>
    <lineage>
        <taxon>Bacteria</taxon>
        <taxon>Bacillati</taxon>
        <taxon>Bacillota</taxon>
        <taxon>Clostridia</taxon>
        <taxon>Neomoorellales</taxon>
        <taxon>Desulfitibacteraceae</taxon>
        <taxon>Metallumcola</taxon>
    </lineage>
</organism>
<gene>
    <name evidence="3" type="ORF">MFMK1_002723</name>
</gene>
<dbReference type="NCBIfam" id="TIGR00369">
    <property type="entry name" value="unchar_dom_1"/>
    <property type="match status" value="1"/>
</dbReference>
<evidence type="ECO:0000259" key="2">
    <source>
        <dbReference type="Pfam" id="PF03061"/>
    </source>
</evidence>
<accession>A0AAU0URP1</accession>
<feature type="domain" description="Thioesterase" evidence="2">
    <location>
        <begin position="42"/>
        <end position="117"/>
    </location>
</feature>
<dbReference type="Pfam" id="PF03061">
    <property type="entry name" value="4HBT"/>
    <property type="match status" value="1"/>
</dbReference>
<dbReference type="InterPro" id="IPR006683">
    <property type="entry name" value="Thioestr_dom"/>
</dbReference>
<dbReference type="Gene3D" id="3.10.129.10">
    <property type="entry name" value="Hotdog Thioesterase"/>
    <property type="match status" value="1"/>
</dbReference>
<reference evidence="3 4" key="1">
    <citation type="submission" date="2023-04" db="EMBL/GenBank/DDBJ databases">
        <authorList>
            <person name="Hsu D."/>
        </authorList>
    </citation>
    <scope>NUCLEOTIDE SEQUENCE [LARGE SCALE GENOMIC DNA]</scope>
    <source>
        <strain evidence="3 4">MK1</strain>
    </source>
</reference>
<dbReference type="EMBL" id="CP121694">
    <property type="protein sequence ID" value="WRO22880.1"/>
    <property type="molecule type" value="Genomic_DNA"/>
</dbReference>
<dbReference type="InterPro" id="IPR003736">
    <property type="entry name" value="PAAI_dom"/>
</dbReference>
<evidence type="ECO:0000313" key="3">
    <source>
        <dbReference type="EMBL" id="WRO22880.1"/>
    </source>
</evidence>
<dbReference type="Proteomes" id="UP001329915">
    <property type="component" value="Chromosome"/>
</dbReference>
<dbReference type="PANTHER" id="PTHR43240">
    <property type="entry name" value="1,4-DIHYDROXY-2-NAPHTHOYL-COA THIOESTERASE 1"/>
    <property type="match status" value="1"/>
</dbReference>
<dbReference type="AlphaFoldDB" id="A0AAU0URP1"/>
<evidence type="ECO:0000256" key="1">
    <source>
        <dbReference type="ARBA" id="ARBA00022801"/>
    </source>
</evidence>
<protein>
    <submittedName>
        <fullName evidence="3">PaaI family thioesterase</fullName>
    </submittedName>
</protein>
<keyword evidence="4" id="KW-1185">Reference proteome</keyword>
<dbReference type="RefSeq" id="WP_366922276.1">
    <property type="nucleotide sequence ID" value="NZ_CP121694.1"/>
</dbReference>
<name>A0AAU0URP1_9FIRM</name>
<evidence type="ECO:0000313" key="4">
    <source>
        <dbReference type="Proteomes" id="UP001329915"/>
    </source>
</evidence>
<dbReference type="CDD" id="cd03443">
    <property type="entry name" value="PaaI_thioesterase"/>
    <property type="match status" value="1"/>
</dbReference>
<proteinExistence type="predicted"/>
<dbReference type="SUPFAM" id="SSF54637">
    <property type="entry name" value="Thioesterase/thiol ester dehydrase-isomerase"/>
    <property type="match status" value="1"/>
</dbReference>
<dbReference type="InterPro" id="IPR029069">
    <property type="entry name" value="HotDog_dom_sf"/>
</dbReference>
<sequence length="135" mass="14866">MVRLNDLAEGSFWKLIDMKIDYKGDGSAMVRVSVSEKHRQVYGQVHGGVIASALDSAIAVLVNQQIGPDQGANTVELKVNYLRPATGSGLRAEAELIKLGRTLIVADARCYDEDQEKLVAYASGTYYRFDKKENN</sequence>